<evidence type="ECO:0000256" key="2">
    <source>
        <dbReference type="ARBA" id="ARBA00011643"/>
    </source>
</evidence>
<keyword evidence="4" id="KW-0479">Metal-binding</keyword>
<evidence type="ECO:0000313" key="5">
    <source>
        <dbReference type="EMBL" id="MCZ0859512.1"/>
    </source>
</evidence>
<organism evidence="5 6">
    <name type="scientific">Actinomyces israelii</name>
    <dbReference type="NCBI Taxonomy" id="1659"/>
    <lineage>
        <taxon>Bacteria</taxon>
        <taxon>Bacillati</taxon>
        <taxon>Actinomycetota</taxon>
        <taxon>Actinomycetes</taxon>
        <taxon>Actinomycetales</taxon>
        <taxon>Actinomycetaceae</taxon>
        <taxon>Actinomyces</taxon>
    </lineage>
</organism>
<dbReference type="PANTHER" id="PTHR13799:SF14">
    <property type="entry name" value="GTP CYCLOHYDROLASE 1 TYPE 2 HOMOLOG"/>
    <property type="match status" value="1"/>
</dbReference>
<dbReference type="Proteomes" id="UP001072034">
    <property type="component" value="Unassembled WGS sequence"/>
</dbReference>
<dbReference type="Pfam" id="PF01784">
    <property type="entry name" value="DUF34_NIF3"/>
    <property type="match status" value="1"/>
</dbReference>
<proteinExistence type="inferred from homology"/>
<comment type="caution">
    <text evidence="5">The sequence shown here is derived from an EMBL/GenBank/DDBJ whole genome shotgun (WGS) entry which is preliminary data.</text>
</comment>
<accession>A0ABT4IE28</accession>
<gene>
    <name evidence="5" type="ORF">OHJ16_15880</name>
</gene>
<dbReference type="NCBIfam" id="TIGR00486">
    <property type="entry name" value="YbgI_SA1388"/>
    <property type="match status" value="1"/>
</dbReference>
<dbReference type="EMBL" id="JAPTMY010000059">
    <property type="protein sequence ID" value="MCZ0859512.1"/>
    <property type="molecule type" value="Genomic_DNA"/>
</dbReference>
<dbReference type="InterPro" id="IPR002678">
    <property type="entry name" value="DUF34/NIF3"/>
</dbReference>
<dbReference type="SUPFAM" id="SSF102705">
    <property type="entry name" value="NIF3 (NGG1p interacting factor 3)-like"/>
    <property type="match status" value="1"/>
</dbReference>
<dbReference type="RefSeq" id="WP_268918702.1">
    <property type="nucleotide sequence ID" value="NZ_JAPTMY010000059.1"/>
</dbReference>
<reference evidence="5" key="1">
    <citation type="submission" date="2022-10" db="EMBL/GenBank/DDBJ databases">
        <title>Genome sequence of Actinomyces israelii ATCC 10048.</title>
        <authorList>
            <person name="Watt R.M."/>
            <person name="Tong W.M."/>
        </authorList>
    </citation>
    <scope>NUCLEOTIDE SEQUENCE</scope>
    <source>
        <strain evidence="5">ATCC 10048</strain>
    </source>
</reference>
<evidence type="ECO:0000256" key="4">
    <source>
        <dbReference type="ARBA" id="ARBA00022723"/>
    </source>
</evidence>
<dbReference type="Gene3D" id="3.40.1390.30">
    <property type="entry name" value="NIF3 (NGG1p interacting factor 3)-like"/>
    <property type="match status" value="2"/>
</dbReference>
<evidence type="ECO:0000256" key="3">
    <source>
        <dbReference type="ARBA" id="ARBA00022112"/>
    </source>
</evidence>
<protein>
    <recommendedName>
        <fullName evidence="3">GTP cyclohydrolase 1 type 2 homolog</fullName>
    </recommendedName>
</protein>
<keyword evidence="6" id="KW-1185">Reference proteome</keyword>
<comment type="subunit">
    <text evidence="2">Homohexamer.</text>
</comment>
<sequence>MNQTEIAPAAESAPLSVADVVSMLRAAAPPELAEPWDSNQLICGDPAEPVASVLLAVDPVAVVVDEAIERGVDMVITHHPLYLRGTDQVSAADPKGRCVHRLIRNGIALANAHTSLDAAHGGVAAALAAAVGLLDTTPLEPNPLDPTQGIGRVGSLQVPVRLRDLADAVADALPDSPPGLLVGGDLDATVETVAVSGGAGDSLLGAARDAGADAFLTADLRHHPASEHLEAGRPYLLCGTHWATEWVGLPPLAARLERAGAAGGRRLTTYVSEVVTDPWALRLSTGSQARARTAQNSIPSQ</sequence>
<comment type="similarity">
    <text evidence="1">Belongs to the GTP cyclohydrolase I type 2/NIF3 family.</text>
</comment>
<name>A0ABT4IE28_9ACTO</name>
<dbReference type="PANTHER" id="PTHR13799">
    <property type="entry name" value="NGG1 INTERACTING FACTOR 3"/>
    <property type="match status" value="1"/>
</dbReference>
<evidence type="ECO:0000313" key="6">
    <source>
        <dbReference type="Proteomes" id="UP001072034"/>
    </source>
</evidence>
<evidence type="ECO:0000256" key="1">
    <source>
        <dbReference type="ARBA" id="ARBA00006964"/>
    </source>
</evidence>
<dbReference type="InterPro" id="IPR036069">
    <property type="entry name" value="DUF34/NIF3_sf"/>
</dbReference>